<proteinExistence type="predicted"/>
<dbReference type="InterPro" id="IPR002495">
    <property type="entry name" value="Glyco_trans_8"/>
</dbReference>
<dbReference type="CDD" id="cd04194">
    <property type="entry name" value="GT8_A4GalT_like"/>
    <property type="match status" value="1"/>
</dbReference>
<keyword evidence="2 4" id="KW-0808">Transferase</keyword>
<dbReference type="InterPro" id="IPR050748">
    <property type="entry name" value="Glycosyltrans_8_dom-fam"/>
</dbReference>
<name>M1VDM2_STRSU</name>
<organism evidence="4">
    <name type="scientific">Streptococcus suis</name>
    <dbReference type="NCBI Taxonomy" id="1307"/>
    <lineage>
        <taxon>Bacteria</taxon>
        <taxon>Bacillati</taxon>
        <taxon>Bacillota</taxon>
        <taxon>Bacilli</taxon>
        <taxon>Lactobacillales</taxon>
        <taxon>Streptococcaceae</taxon>
        <taxon>Streptococcus</taxon>
    </lineage>
</organism>
<dbReference type="Gene3D" id="3.90.550.10">
    <property type="entry name" value="Spore Coat Polysaccharide Biosynthesis Protein SpsA, Chain A"/>
    <property type="match status" value="1"/>
</dbReference>
<evidence type="ECO:0000256" key="2">
    <source>
        <dbReference type="ARBA" id="ARBA00022679"/>
    </source>
</evidence>
<keyword evidence="1" id="KW-0328">Glycosyltransferase</keyword>
<dbReference type="PANTHER" id="PTHR13778:SF47">
    <property type="entry name" value="LIPOPOLYSACCHARIDE 1,3-GALACTOSYLTRANSFERASE"/>
    <property type="match status" value="1"/>
</dbReference>
<dbReference type="Pfam" id="PF01501">
    <property type="entry name" value="Glyco_transf_8"/>
    <property type="match status" value="1"/>
</dbReference>
<keyword evidence="3" id="KW-0479">Metal-binding</keyword>
<accession>M1VDM2</accession>
<dbReference type="EMBL" id="AB737828">
    <property type="protein sequence ID" value="BAM94850.1"/>
    <property type="molecule type" value="Genomic_DNA"/>
</dbReference>
<dbReference type="GO" id="GO:0046872">
    <property type="term" value="F:metal ion binding"/>
    <property type="evidence" value="ECO:0007669"/>
    <property type="project" value="UniProtKB-KW"/>
</dbReference>
<evidence type="ECO:0000256" key="1">
    <source>
        <dbReference type="ARBA" id="ARBA00022676"/>
    </source>
</evidence>
<dbReference type="GO" id="GO:0016757">
    <property type="term" value="F:glycosyltransferase activity"/>
    <property type="evidence" value="ECO:0007669"/>
    <property type="project" value="UniProtKB-KW"/>
</dbReference>
<evidence type="ECO:0000313" key="4">
    <source>
        <dbReference type="EMBL" id="BAM94850.1"/>
    </source>
</evidence>
<dbReference type="AlphaFoldDB" id="M1VDM2"/>
<evidence type="ECO:0000256" key="3">
    <source>
        <dbReference type="ARBA" id="ARBA00022723"/>
    </source>
</evidence>
<dbReference type="PANTHER" id="PTHR13778">
    <property type="entry name" value="GLYCOSYLTRANSFERASE 8 DOMAIN-CONTAINING PROTEIN"/>
    <property type="match status" value="1"/>
</dbReference>
<gene>
    <name evidence="4" type="primary">cps22J</name>
</gene>
<protein>
    <submittedName>
        <fullName evidence="4">Glycosyltransferase</fullName>
    </submittedName>
</protein>
<sequence length="332" mass="38783">MNIVYTFDEGYATIASVSILSMLESNIDSSELNIIIVDCGLSEKSISQITSLINRFNRSIKFVNGKNMEKKIPIELELSYWSFVCYVRLFFPELLPQYDRVLHIDCDTLIKGSLEDVYNVNLKSNIICAACYDCLPTAKYQAGMSKNDAYFSSGIILFDLNEMREENIQQKFVDYIVDQKGKLPHLDQDVFNVVLKDRIALLPANYNLMTQNVVFKESSCDFFVDEPYYSKSEIKQALENPIMIHLVGYKYVSKPWSQPCYNPFNKDWIRYYKKLSFDDGELLKYKPKKFGIFREIVCYCWNIGIHLPLLKDIEFYFEKKRVRKKCATLQSE</sequence>
<reference evidence="4" key="1">
    <citation type="journal article" date="2013" name="Appl. Environ. Microbiol.">
        <title>Genetic analysis of capsular polysaccharide synthesis gene clusters from all serotypes of Streptococcus suis: potential mechanisms for generation of capsular variation.</title>
        <authorList>
            <person name="Okura M."/>
            <person name="Takamatsu D."/>
            <person name="Maruyama F."/>
            <person name="Nozawa T."/>
            <person name="Nakagawa I."/>
            <person name="Osaki M."/>
            <person name="Sekizaki T."/>
            <person name="Gottschalk M."/>
            <person name="Kumagai Y."/>
            <person name="Hamada S."/>
        </authorList>
    </citation>
    <scope>NUCLEOTIDE SEQUENCE</scope>
    <source>
        <strain evidence="4">88-1861</strain>
    </source>
</reference>
<dbReference type="InterPro" id="IPR029044">
    <property type="entry name" value="Nucleotide-diphossugar_trans"/>
</dbReference>
<dbReference type="SUPFAM" id="SSF53448">
    <property type="entry name" value="Nucleotide-diphospho-sugar transferases"/>
    <property type="match status" value="1"/>
</dbReference>